<evidence type="ECO:0000313" key="8">
    <source>
        <dbReference type="Proteomes" id="UP000324269"/>
    </source>
</evidence>
<dbReference type="AlphaFoldDB" id="A0A5D4TUZ5"/>
<comment type="subcellular location">
    <subcellularLocation>
        <location evidence="1">Endomembrane system</location>
        <topology evidence="1">Multi-pass membrane protein</topology>
    </subcellularLocation>
</comment>
<evidence type="ECO:0000259" key="6">
    <source>
        <dbReference type="Pfam" id="PF06803"/>
    </source>
</evidence>
<dbReference type="Proteomes" id="UP000324269">
    <property type="component" value="Unassembled WGS sequence"/>
</dbReference>
<feature type="transmembrane region" description="Helical" evidence="5">
    <location>
        <begin position="56"/>
        <end position="77"/>
    </location>
</feature>
<keyword evidence="4 5" id="KW-0472">Membrane</keyword>
<comment type="caution">
    <text evidence="7">The sequence shown here is derived from an EMBL/GenBank/DDBJ whole genome shotgun (WGS) entry which is preliminary data.</text>
</comment>
<evidence type="ECO:0000256" key="2">
    <source>
        <dbReference type="ARBA" id="ARBA00022692"/>
    </source>
</evidence>
<dbReference type="InterPro" id="IPR010652">
    <property type="entry name" value="DUF1232"/>
</dbReference>
<dbReference type="InterPro" id="IPR016941">
    <property type="entry name" value="UCP029962"/>
</dbReference>
<keyword evidence="2 5" id="KW-0812">Transmembrane</keyword>
<dbReference type="GO" id="GO:0012505">
    <property type="term" value="C:endomembrane system"/>
    <property type="evidence" value="ECO:0007669"/>
    <property type="project" value="UniProtKB-SubCell"/>
</dbReference>
<feature type="transmembrane region" description="Helical" evidence="5">
    <location>
        <begin position="32"/>
        <end position="50"/>
    </location>
</feature>
<protein>
    <submittedName>
        <fullName evidence="7">DUF1232 domain-containing protein</fullName>
    </submittedName>
</protein>
<proteinExistence type="predicted"/>
<dbReference type="OrthoDB" id="2679475at2"/>
<reference evidence="7 8" key="1">
    <citation type="submission" date="2019-08" db="EMBL/GenBank/DDBJ databases">
        <title>Bacillus genomes from the desert of Cuatro Cienegas, Coahuila.</title>
        <authorList>
            <person name="Olmedo-Alvarez G."/>
        </authorList>
    </citation>
    <scope>NUCLEOTIDE SEQUENCE [LARGE SCALE GENOMIC DNA]</scope>
    <source>
        <strain evidence="7 8">CH87b_3T</strain>
    </source>
</reference>
<evidence type="ECO:0000313" key="7">
    <source>
        <dbReference type="EMBL" id="TYS84399.1"/>
    </source>
</evidence>
<evidence type="ECO:0000256" key="4">
    <source>
        <dbReference type="ARBA" id="ARBA00023136"/>
    </source>
</evidence>
<dbReference type="EMBL" id="VTEZ01000004">
    <property type="protein sequence ID" value="TYS84399.1"/>
    <property type="molecule type" value="Genomic_DNA"/>
</dbReference>
<dbReference type="PIRSF" id="PIRSF029962">
    <property type="entry name" value="UCP029962"/>
    <property type="match status" value="1"/>
</dbReference>
<evidence type="ECO:0000256" key="3">
    <source>
        <dbReference type="ARBA" id="ARBA00022989"/>
    </source>
</evidence>
<evidence type="ECO:0000256" key="5">
    <source>
        <dbReference type="SAM" id="Phobius"/>
    </source>
</evidence>
<evidence type="ECO:0000256" key="1">
    <source>
        <dbReference type="ARBA" id="ARBA00004127"/>
    </source>
</evidence>
<accession>A0A5D4TUZ5</accession>
<dbReference type="RefSeq" id="WP_148968836.1">
    <property type="nucleotide sequence ID" value="NZ_VTEY01000003.1"/>
</dbReference>
<name>A0A5D4TUZ5_9BACI</name>
<feature type="domain" description="DUF1232" evidence="6">
    <location>
        <begin position="37"/>
        <end position="71"/>
    </location>
</feature>
<gene>
    <name evidence="7" type="ORF">FZC85_13515</name>
</gene>
<sequence length="92" mass="10973">MMRFMKRVRFLLNVRRSVPFLVDFFRSKEVSLYRKVLSVALVGGYFWLPFDLIPDVFILFGIVDDLAVFAFVLQLIVKMAPEELQHRYELKK</sequence>
<dbReference type="Pfam" id="PF06803">
    <property type="entry name" value="DUF1232"/>
    <property type="match status" value="1"/>
</dbReference>
<keyword evidence="3 5" id="KW-1133">Transmembrane helix</keyword>
<organism evidence="7 8">
    <name type="scientific">Rossellomorea aquimaris</name>
    <dbReference type="NCBI Taxonomy" id="189382"/>
    <lineage>
        <taxon>Bacteria</taxon>
        <taxon>Bacillati</taxon>
        <taxon>Bacillota</taxon>
        <taxon>Bacilli</taxon>
        <taxon>Bacillales</taxon>
        <taxon>Bacillaceae</taxon>
        <taxon>Rossellomorea</taxon>
    </lineage>
</organism>